<dbReference type="RefSeq" id="WP_087629607.1">
    <property type="nucleotide sequence ID" value="NZ_FCNZ02000004.1"/>
</dbReference>
<reference evidence="2" key="1">
    <citation type="submission" date="2016-01" db="EMBL/GenBank/DDBJ databases">
        <authorList>
            <person name="Peeters Charlotte."/>
        </authorList>
    </citation>
    <scope>NUCLEOTIDE SEQUENCE</scope>
    <source>
        <strain evidence="2">LMG 22936</strain>
    </source>
</reference>
<evidence type="ECO:0000313" key="3">
    <source>
        <dbReference type="Proteomes" id="UP000054717"/>
    </source>
</evidence>
<dbReference type="PROSITE" id="PS51257">
    <property type="entry name" value="PROKAR_LIPOPROTEIN"/>
    <property type="match status" value="1"/>
</dbReference>
<dbReference type="EMBL" id="FCNZ02000004">
    <property type="protein sequence ID" value="SAL25477.1"/>
    <property type="molecule type" value="Genomic_DNA"/>
</dbReference>
<gene>
    <name evidence="2" type="ORF">AWB66_01461</name>
</gene>
<accession>A0A158G0S0</accession>
<dbReference type="Proteomes" id="UP000054717">
    <property type="component" value="Unassembled WGS sequence"/>
</dbReference>
<comment type="caution">
    <text evidence="2">The sequence shown here is derived from an EMBL/GenBank/DDBJ whole genome shotgun (WGS) entry which is preliminary data.</text>
</comment>
<keyword evidence="3" id="KW-1185">Reference proteome</keyword>
<dbReference type="STRING" id="326475.AWB66_01461"/>
<evidence type="ECO:0000256" key="1">
    <source>
        <dbReference type="SAM" id="SignalP"/>
    </source>
</evidence>
<feature type="signal peptide" evidence="1">
    <location>
        <begin position="1"/>
        <end position="22"/>
    </location>
</feature>
<sequence>MKRFSMLLAAGLVALVAGCASTATQSPAQIAAAVQVQVAKACAVVQPTLLSVQAVTVADAPQQAILAQLIKDNAAICSGGGTIDTTTVASLINTSIPAALQVVTLLPLDPAAKTGVQIGLIAFRTALSAALAPYGSPTAAPAPASGAASA</sequence>
<dbReference type="AlphaFoldDB" id="A0A158G0S0"/>
<keyword evidence="1" id="KW-0732">Signal</keyword>
<organism evidence="2 3">
    <name type="scientific">Caballeronia telluris</name>
    <dbReference type="NCBI Taxonomy" id="326475"/>
    <lineage>
        <taxon>Bacteria</taxon>
        <taxon>Pseudomonadati</taxon>
        <taxon>Pseudomonadota</taxon>
        <taxon>Betaproteobacteria</taxon>
        <taxon>Burkholderiales</taxon>
        <taxon>Burkholderiaceae</taxon>
        <taxon>Caballeronia</taxon>
    </lineage>
</organism>
<evidence type="ECO:0008006" key="4">
    <source>
        <dbReference type="Google" id="ProtNLM"/>
    </source>
</evidence>
<protein>
    <recommendedName>
        <fullName evidence="4">Lipoprotein</fullName>
    </recommendedName>
</protein>
<feature type="chain" id="PRO_5011120746" description="Lipoprotein" evidence="1">
    <location>
        <begin position="23"/>
        <end position="150"/>
    </location>
</feature>
<proteinExistence type="predicted"/>
<name>A0A158G0S0_9BURK</name>
<evidence type="ECO:0000313" key="2">
    <source>
        <dbReference type="EMBL" id="SAL25477.1"/>
    </source>
</evidence>